<comment type="caution">
    <text evidence="1">The sequence shown here is derived from an EMBL/GenBank/DDBJ whole genome shotgun (WGS) entry which is preliminary data.</text>
</comment>
<evidence type="ECO:0000313" key="1">
    <source>
        <dbReference type="EMBL" id="PPJ74726.1"/>
    </source>
</evidence>
<organism evidence="1 2">
    <name type="scientific">Staphylococcus haemolyticus</name>
    <dbReference type="NCBI Taxonomy" id="1283"/>
    <lineage>
        <taxon>Bacteria</taxon>
        <taxon>Bacillati</taxon>
        <taxon>Bacillota</taxon>
        <taxon>Bacilli</taxon>
        <taxon>Bacillales</taxon>
        <taxon>Staphylococcaceae</taxon>
        <taxon>Staphylococcus</taxon>
    </lineage>
</organism>
<sequence length="122" mass="13231">MVRTSRSSSQLHALPCDLCAGAVQCCSDDPNAEAGAGGDAVTVPDLYWRRVRGGPCFPPLVDRKEPGPKLNSMSSCSHANMAVNATTLSYCRHDFRRSNHAMVVIRPSRPEAAILARLKNEH</sequence>
<accession>A0A7Z1N3U4</accession>
<gene>
    <name evidence="1" type="ORF">CV019_07240</name>
</gene>
<dbReference type="AlphaFoldDB" id="A0A7Z1N3U4"/>
<dbReference type="Proteomes" id="UP000238153">
    <property type="component" value="Unassembled WGS sequence"/>
</dbReference>
<name>A0A7Z1N3U4_STAHA</name>
<evidence type="ECO:0000313" key="2">
    <source>
        <dbReference type="Proteomes" id="UP000238153"/>
    </source>
</evidence>
<dbReference type="EMBL" id="PGWX01000297">
    <property type="protein sequence ID" value="PPJ74726.1"/>
    <property type="molecule type" value="Genomic_DNA"/>
</dbReference>
<proteinExistence type="predicted"/>
<protein>
    <submittedName>
        <fullName evidence="1">Uncharacterized protein</fullName>
    </submittedName>
</protein>
<reference evidence="1 2" key="1">
    <citation type="submission" date="2017-11" db="EMBL/GenBank/DDBJ databases">
        <authorList>
            <person name="Founou R.C."/>
            <person name="Founou L."/>
            <person name="Allam M."/>
            <person name="Ismail A."/>
            <person name="Essack S.Y."/>
        </authorList>
    </citation>
    <scope>NUCLEOTIDE SEQUENCE [LARGE SCALE GENOMIC DNA]</scope>
    <source>
        <strain evidence="1 2">G811N2B1</strain>
    </source>
</reference>